<dbReference type="RefSeq" id="WP_093855731.1">
    <property type="nucleotide sequence ID" value="NZ_BJVZ01000001.1"/>
</dbReference>
<dbReference type="Proteomes" id="UP000199334">
    <property type="component" value="Unassembled WGS sequence"/>
</dbReference>
<feature type="transmembrane region" description="Helical" evidence="1">
    <location>
        <begin position="7"/>
        <end position="26"/>
    </location>
</feature>
<dbReference type="STRING" id="237069.SAMN05216498_1232"/>
<protein>
    <submittedName>
        <fullName evidence="2">Uncharacterized protein</fullName>
    </submittedName>
</protein>
<keyword evidence="3" id="KW-1185">Reference proteome</keyword>
<dbReference type="AlphaFoldDB" id="A0A1G9Y5G2"/>
<evidence type="ECO:0000313" key="3">
    <source>
        <dbReference type="Proteomes" id="UP000199334"/>
    </source>
</evidence>
<keyword evidence="1" id="KW-1133">Transmembrane helix</keyword>
<keyword evidence="1" id="KW-0472">Membrane</keyword>
<gene>
    <name evidence="2" type="ORF">SAMN05216498_1232</name>
</gene>
<evidence type="ECO:0000256" key="1">
    <source>
        <dbReference type="SAM" id="Phobius"/>
    </source>
</evidence>
<accession>A0A1G9Y5G2</accession>
<reference evidence="2 3" key="1">
    <citation type="submission" date="2016-10" db="EMBL/GenBank/DDBJ databases">
        <authorList>
            <person name="de Groot N.N."/>
        </authorList>
    </citation>
    <scope>NUCLEOTIDE SEQUENCE [LARGE SCALE GENOMIC DNA]</scope>
    <source>
        <strain evidence="2 3">CGMCC 1.3442</strain>
    </source>
</reference>
<proteinExistence type="predicted"/>
<keyword evidence="1" id="KW-0812">Transmembrane</keyword>
<sequence length="90" mass="10179">MMNIKVIYSLCTAISVIGLFPVLFGIVDLIRDNANGGIIQILFGVILISISFSIYQITLYIEKQSTYFKNRISALEKQVDNVKKEYVNKS</sequence>
<feature type="transmembrane region" description="Helical" evidence="1">
    <location>
        <begin position="38"/>
        <end position="61"/>
    </location>
</feature>
<evidence type="ECO:0000313" key="2">
    <source>
        <dbReference type="EMBL" id="SDN03733.1"/>
    </source>
</evidence>
<dbReference type="OrthoDB" id="2972640at2"/>
<dbReference type="EMBL" id="FNIG01000002">
    <property type="protein sequence ID" value="SDN03733.1"/>
    <property type="molecule type" value="Genomic_DNA"/>
</dbReference>
<name>A0A1G9Y5G2_9BACI</name>
<organism evidence="2 3">
    <name type="scientific">Tenuibacillus multivorans</name>
    <dbReference type="NCBI Taxonomy" id="237069"/>
    <lineage>
        <taxon>Bacteria</taxon>
        <taxon>Bacillati</taxon>
        <taxon>Bacillota</taxon>
        <taxon>Bacilli</taxon>
        <taxon>Bacillales</taxon>
        <taxon>Bacillaceae</taxon>
        <taxon>Tenuibacillus</taxon>
    </lineage>
</organism>